<feature type="compositionally biased region" description="Basic residues" evidence="1">
    <location>
        <begin position="8"/>
        <end position="19"/>
    </location>
</feature>
<proteinExistence type="predicted"/>
<dbReference type="Proteomes" id="UP000619355">
    <property type="component" value="Unassembled WGS sequence"/>
</dbReference>
<feature type="compositionally biased region" description="Low complexity" evidence="1">
    <location>
        <begin position="24"/>
        <end position="47"/>
    </location>
</feature>
<reference evidence="3" key="1">
    <citation type="journal article" date="2019" name="Int. J. Syst. Evol. Microbiol.">
        <title>The Global Catalogue of Microorganisms (GCM) 10K type strain sequencing project: providing services to taxonomists for standard genome sequencing and annotation.</title>
        <authorList>
            <consortium name="The Broad Institute Genomics Platform"/>
            <consortium name="The Broad Institute Genome Sequencing Center for Infectious Disease"/>
            <person name="Wu L."/>
            <person name="Ma J."/>
        </authorList>
    </citation>
    <scope>NUCLEOTIDE SEQUENCE [LARGE SCALE GENOMIC DNA]</scope>
    <source>
        <strain evidence="3">JCM 4253</strain>
    </source>
</reference>
<sequence>MVGAVRGSRTRVNRSHLTRTAHTPGVRSAPRAPAAPPGDARGRAPAAVSRRRTVILGAHPPPSADWPMSNSATDRATIPQTLWAARGRHTGPAPEEVLRRTLRRHKDSGNIDDFADLAEPPAGDDPDRRVFEARWRAGGTVTVRARLTLVPAPGRTPGHEWRLVAEAERPWDDAWPSPAALFWPEDGSDEGEEGAWDHHPTVAGLRLRQANALPEDDKEMRRRLRDAARDAWCAHVVVHEAMTPDERGRLPLARLLPPGLRHRVVEHRAAPQQLRAVNWALKDLGVEVPRGGAVLLPPDPAPDDYDGREHRVRNVFLDGSEPAELVAALRHFTALPRPLPEGLGEALADLRDHWTLLTVEEELARERRLVAMYAEALEAMTKSRDLYKQAAEQALEALAAYRDVPAPALPEQRPAVRTPGALQQLTRTFEKLRLTAKGREQPQPAADGDLS</sequence>
<name>A0A919EVQ0_9ACTN</name>
<keyword evidence="3" id="KW-1185">Reference proteome</keyword>
<feature type="region of interest" description="Disordered" evidence="1">
    <location>
        <begin position="1"/>
        <end position="48"/>
    </location>
</feature>
<evidence type="ECO:0000256" key="1">
    <source>
        <dbReference type="SAM" id="MobiDB-lite"/>
    </source>
</evidence>
<accession>A0A919EVQ0</accession>
<dbReference type="EMBL" id="BNBF01000003">
    <property type="protein sequence ID" value="GHG39248.1"/>
    <property type="molecule type" value="Genomic_DNA"/>
</dbReference>
<evidence type="ECO:0000313" key="3">
    <source>
        <dbReference type="Proteomes" id="UP000619355"/>
    </source>
</evidence>
<dbReference type="AlphaFoldDB" id="A0A919EVQ0"/>
<gene>
    <name evidence="2" type="ORF">GCM10018980_12490</name>
</gene>
<evidence type="ECO:0000313" key="2">
    <source>
        <dbReference type="EMBL" id="GHG39248.1"/>
    </source>
</evidence>
<organism evidence="2 3">
    <name type="scientific">Streptomyces capoamus</name>
    <dbReference type="NCBI Taxonomy" id="68183"/>
    <lineage>
        <taxon>Bacteria</taxon>
        <taxon>Bacillati</taxon>
        <taxon>Actinomycetota</taxon>
        <taxon>Actinomycetes</taxon>
        <taxon>Kitasatosporales</taxon>
        <taxon>Streptomycetaceae</taxon>
        <taxon>Streptomyces</taxon>
    </lineage>
</organism>
<protein>
    <submittedName>
        <fullName evidence="2">Uncharacterized protein</fullName>
    </submittedName>
</protein>
<comment type="caution">
    <text evidence="2">The sequence shown here is derived from an EMBL/GenBank/DDBJ whole genome shotgun (WGS) entry which is preliminary data.</text>
</comment>